<dbReference type="Proteomes" id="UP001165293">
    <property type="component" value="Unassembled WGS sequence"/>
</dbReference>
<evidence type="ECO:0000256" key="1">
    <source>
        <dbReference type="SAM" id="SignalP"/>
    </source>
</evidence>
<protein>
    <submittedName>
        <fullName evidence="3">Nuclear transport factor 2 family protein</fullName>
    </submittedName>
</protein>
<comment type="caution">
    <text evidence="3">The sequence shown here is derived from an EMBL/GenBank/DDBJ whole genome shotgun (WGS) entry which is preliminary data.</text>
</comment>
<feature type="signal peptide" evidence="1">
    <location>
        <begin position="1"/>
        <end position="16"/>
    </location>
</feature>
<feature type="domain" description="DUF4440" evidence="2">
    <location>
        <begin position="40"/>
        <end position="158"/>
    </location>
</feature>
<reference evidence="3" key="1">
    <citation type="submission" date="2021-10" db="EMBL/GenBank/DDBJ databases">
        <authorList>
            <person name="Lyu M."/>
            <person name="Wang X."/>
            <person name="Meng X."/>
            <person name="Xu K."/>
        </authorList>
    </citation>
    <scope>NUCLEOTIDE SEQUENCE</scope>
    <source>
        <strain evidence="3">A6</strain>
    </source>
</reference>
<dbReference type="EMBL" id="JAJGAK010000001">
    <property type="protein sequence ID" value="MCC8362820.1"/>
    <property type="molecule type" value="Genomic_DNA"/>
</dbReference>
<dbReference type="InterPro" id="IPR027843">
    <property type="entry name" value="DUF4440"/>
</dbReference>
<accession>A0ABS8JH35</accession>
<evidence type="ECO:0000313" key="3">
    <source>
        <dbReference type="EMBL" id="MCC8362820.1"/>
    </source>
</evidence>
<name>A0ABS8JH35_9GAMM</name>
<proteinExistence type="predicted"/>
<dbReference type="Pfam" id="PF14534">
    <property type="entry name" value="DUF4440"/>
    <property type="match status" value="1"/>
</dbReference>
<evidence type="ECO:0000313" key="4">
    <source>
        <dbReference type="Proteomes" id="UP001165293"/>
    </source>
</evidence>
<dbReference type="Gene3D" id="3.10.450.50">
    <property type="match status" value="1"/>
</dbReference>
<keyword evidence="1" id="KW-0732">Signal</keyword>
<gene>
    <name evidence="3" type="ORF">LK996_06985</name>
</gene>
<dbReference type="SUPFAM" id="SSF54427">
    <property type="entry name" value="NTF2-like"/>
    <property type="match status" value="1"/>
</dbReference>
<keyword evidence="4" id="KW-1185">Reference proteome</keyword>
<organism evidence="3 4">
    <name type="scientific">Noviluteimonas lactosilytica</name>
    <dbReference type="NCBI Taxonomy" id="2888523"/>
    <lineage>
        <taxon>Bacteria</taxon>
        <taxon>Pseudomonadati</taxon>
        <taxon>Pseudomonadota</taxon>
        <taxon>Gammaproteobacteria</taxon>
        <taxon>Lysobacterales</taxon>
        <taxon>Lysobacteraceae</taxon>
        <taxon>Noviluteimonas</taxon>
    </lineage>
</organism>
<sequence length="173" mass="18991">MRKLLLAAVLPFSALAQDAPINLTPGAAPASQEIVATLAEKDRLLFDAAFGCKVDVLKTLVADDLEFFHDKHGLSMTSGAQFVQAIADGCKRQEAGTDFRARRELVAGSMTVHMIGAYGAMQMGTHRFYALRTGQPDQLTETGKFIDLWKREGDDWKLARVISYDHVLAPQPK</sequence>
<feature type="chain" id="PRO_5047252940" evidence="1">
    <location>
        <begin position="17"/>
        <end position="173"/>
    </location>
</feature>
<evidence type="ECO:0000259" key="2">
    <source>
        <dbReference type="Pfam" id="PF14534"/>
    </source>
</evidence>
<dbReference type="RefSeq" id="WP_230526397.1">
    <property type="nucleotide sequence ID" value="NZ_JAJGAK010000001.1"/>
</dbReference>
<dbReference type="InterPro" id="IPR032710">
    <property type="entry name" value="NTF2-like_dom_sf"/>
</dbReference>